<dbReference type="GO" id="GO:0005975">
    <property type="term" value="P:carbohydrate metabolic process"/>
    <property type="evidence" value="ECO:0007669"/>
    <property type="project" value="InterPro"/>
</dbReference>
<gene>
    <name evidence="3" type="ORF">C5Y83_07145</name>
</gene>
<dbReference type="AlphaFoldDB" id="A0A2S8G0P5"/>
<dbReference type="EMBL" id="PUHY01000005">
    <property type="protein sequence ID" value="PQO37714.1"/>
    <property type="molecule type" value="Genomic_DNA"/>
</dbReference>
<reference evidence="3 4" key="1">
    <citation type="submission" date="2018-02" db="EMBL/GenBank/DDBJ databases">
        <title>Comparative genomes isolates from brazilian mangrove.</title>
        <authorList>
            <person name="Araujo J.E."/>
            <person name="Taketani R.G."/>
            <person name="Silva M.C.P."/>
            <person name="Loureco M.V."/>
            <person name="Andreote F.D."/>
        </authorList>
    </citation>
    <scope>NUCLEOTIDE SEQUENCE [LARGE SCALE GENOMIC DNA]</scope>
    <source>
        <strain evidence="3 4">Hex-1 MGV</strain>
    </source>
</reference>
<dbReference type="SUPFAM" id="SSF48208">
    <property type="entry name" value="Six-hairpin glycosidases"/>
    <property type="match status" value="1"/>
</dbReference>
<proteinExistence type="predicted"/>
<feature type="signal peptide" evidence="2">
    <location>
        <begin position="1"/>
        <end position="25"/>
    </location>
</feature>
<dbReference type="Gene3D" id="1.50.10.10">
    <property type="match status" value="1"/>
</dbReference>
<dbReference type="InterPro" id="IPR052043">
    <property type="entry name" value="PolySaccharide_Degr_Enz"/>
</dbReference>
<dbReference type="Pfam" id="PF07470">
    <property type="entry name" value="Glyco_hydro_88"/>
    <property type="match status" value="1"/>
</dbReference>
<evidence type="ECO:0000313" key="4">
    <source>
        <dbReference type="Proteomes" id="UP000238322"/>
    </source>
</evidence>
<evidence type="ECO:0008006" key="5">
    <source>
        <dbReference type="Google" id="ProtNLM"/>
    </source>
</evidence>
<dbReference type="OrthoDB" id="258246at2"/>
<accession>A0A2S8G0P5</accession>
<protein>
    <recommendedName>
        <fullName evidence="5">Glycosyl hydrolase family 88</fullName>
    </recommendedName>
</protein>
<name>A0A2S8G0P5_9BACT</name>
<organism evidence="3 4">
    <name type="scientific">Blastopirellula marina</name>
    <dbReference type="NCBI Taxonomy" id="124"/>
    <lineage>
        <taxon>Bacteria</taxon>
        <taxon>Pseudomonadati</taxon>
        <taxon>Planctomycetota</taxon>
        <taxon>Planctomycetia</taxon>
        <taxon>Pirellulales</taxon>
        <taxon>Pirellulaceae</taxon>
        <taxon>Blastopirellula</taxon>
    </lineage>
</organism>
<dbReference type="RefSeq" id="WP_105328963.1">
    <property type="nucleotide sequence ID" value="NZ_PUHY01000005.1"/>
</dbReference>
<dbReference type="GO" id="GO:0016787">
    <property type="term" value="F:hydrolase activity"/>
    <property type="evidence" value="ECO:0007669"/>
    <property type="project" value="UniProtKB-KW"/>
</dbReference>
<dbReference type="InterPro" id="IPR010905">
    <property type="entry name" value="Glyco_hydro_88"/>
</dbReference>
<evidence type="ECO:0000256" key="1">
    <source>
        <dbReference type="ARBA" id="ARBA00022801"/>
    </source>
</evidence>
<sequence>MSERSTRCFLLTFCLLISFQNLSEAQDPPSNPNLVESTNRTPLYHAGTILRDRVLNTQPERTNYRYELALEAVLSFAEATNDENAVAKVFAIAQQLQITPETNVSWKAQPFGCSTWALYEASEDDAWLPVFRKQTDDLLQNVWRGPNGELLHPRGKTRGGGYAMLIDAMQQYVARMARMATIVESEQSKYLEEIVLQGKIHRDVLRDPTTGLWCQGRGWLKETPEQLSPGAWSRGHGWLLQGFSQALEVLPEDSKARQVVLANFRELCASLLPLQQPDGSWHTLLQRDPTESPLDTSGTAMIATAMSKGVRLGWLHDPSYESAAQKAFALLPNYVTKDGQVLSTSPGPGPLQSEEDYLVEAFPPDNDHGIFAVLFAAAEQQRLLQYITTRKTAP</sequence>
<comment type="caution">
    <text evidence="3">The sequence shown here is derived from an EMBL/GenBank/DDBJ whole genome shotgun (WGS) entry which is preliminary data.</text>
</comment>
<dbReference type="Proteomes" id="UP000238322">
    <property type="component" value="Unassembled WGS sequence"/>
</dbReference>
<dbReference type="InterPro" id="IPR012341">
    <property type="entry name" value="6hp_glycosidase-like_sf"/>
</dbReference>
<evidence type="ECO:0000256" key="2">
    <source>
        <dbReference type="SAM" id="SignalP"/>
    </source>
</evidence>
<dbReference type="PANTHER" id="PTHR33886:SF8">
    <property type="entry name" value="UNSATURATED RHAMNOGALACTURONAN HYDROLASE (EUROFUNG)"/>
    <property type="match status" value="1"/>
</dbReference>
<keyword evidence="2" id="KW-0732">Signal</keyword>
<dbReference type="InterPro" id="IPR008928">
    <property type="entry name" value="6-hairpin_glycosidase_sf"/>
</dbReference>
<evidence type="ECO:0000313" key="3">
    <source>
        <dbReference type="EMBL" id="PQO37714.1"/>
    </source>
</evidence>
<keyword evidence="1" id="KW-0378">Hydrolase</keyword>
<dbReference type="PANTHER" id="PTHR33886">
    <property type="entry name" value="UNSATURATED RHAMNOGALACTURONAN HYDROLASE (EUROFUNG)"/>
    <property type="match status" value="1"/>
</dbReference>
<feature type="chain" id="PRO_5015473300" description="Glycosyl hydrolase family 88" evidence="2">
    <location>
        <begin position="26"/>
        <end position="394"/>
    </location>
</feature>